<gene>
    <name evidence="2" type="ORF">E2F43_08280</name>
</gene>
<dbReference type="EMBL" id="SMSE01000002">
    <property type="protein sequence ID" value="TDG13524.1"/>
    <property type="molecule type" value="Genomic_DNA"/>
</dbReference>
<evidence type="ECO:0000313" key="2">
    <source>
        <dbReference type="EMBL" id="TDG13524.1"/>
    </source>
</evidence>
<dbReference type="SUPFAM" id="SSF51735">
    <property type="entry name" value="NAD(P)-binding Rossmann-fold domains"/>
    <property type="match status" value="1"/>
</dbReference>
<protein>
    <submittedName>
        <fullName evidence="2">NAD-dependent epimerase/dehydratase family protein</fullName>
    </submittedName>
</protein>
<dbReference type="OrthoDB" id="9795415at2"/>
<organism evidence="2 3">
    <name type="scientific">Seongchinamella unica</name>
    <dbReference type="NCBI Taxonomy" id="2547392"/>
    <lineage>
        <taxon>Bacteria</taxon>
        <taxon>Pseudomonadati</taxon>
        <taxon>Pseudomonadota</taxon>
        <taxon>Gammaproteobacteria</taxon>
        <taxon>Cellvibrionales</taxon>
        <taxon>Halieaceae</taxon>
        <taxon>Seongchinamella</taxon>
    </lineage>
</organism>
<evidence type="ECO:0000313" key="3">
    <source>
        <dbReference type="Proteomes" id="UP000295554"/>
    </source>
</evidence>
<dbReference type="GO" id="GO:0004029">
    <property type="term" value="F:aldehyde dehydrogenase (NAD+) activity"/>
    <property type="evidence" value="ECO:0007669"/>
    <property type="project" value="TreeGrafter"/>
</dbReference>
<evidence type="ECO:0000259" key="1">
    <source>
        <dbReference type="Pfam" id="PF01370"/>
    </source>
</evidence>
<dbReference type="InterPro" id="IPR001509">
    <property type="entry name" value="Epimerase_deHydtase"/>
</dbReference>
<feature type="domain" description="NAD-dependent epimerase/dehydratase" evidence="1">
    <location>
        <begin position="109"/>
        <end position="315"/>
    </location>
</feature>
<accession>A0A4V2ZX71</accession>
<comment type="caution">
    <text evidence="2">The sequence shown here is derived from an EMBL/GenBank/DDBJ whole genome shotgun (WGS) entry which is preliminary data.</text>
</comment>
<reference evidence="2 3" key="1">
    <citation type="submission" date="2019-03" db="EMBL/GenBank/DDBJ databases">
        <title>Seongchinamella monodicae gen. nov., sp. nov., a novel member of the Gammaproteobacteria isolated from a tidal mudflat of beach.</title>
        <authorList>
            <person name="Yang H.G."/>
            <person name="Kang J.W."/>
            <person name="Lee S.D."/>
        </authorList>
    </citation>
    <scope>NUCLEOTIDE SEQUENCE [LARGE SCALE GENOMIC DNA]</scope>
    <source>
        <strain evidence="2 3">GH4-78</strain>
    </source>
</reference>
<name>A0A4V2ZX71_9GAMM</name>
<dbReference type="Proteomes" id="UP000295554">
    <property type="component" value="Unassembled WGS sequence"/>
</dbReference>
<dbReference type="InterPro" id="IPR051783">
    <property type="entry name" value="NAD(P)-dependent_oxidoreduct"/>
</dbReference>
<dbReference type="PANTHER" id="PTHR48079">
    <property type="entry name" value="PROTEIN YEEZ"/>
    <property type="match status" value="1"/>
</dbReference>
<dbReference type="AlphaFoldDB" id="A0A4V2ZX71"/>
<keyword evidence="3" id="KW-1185">Reference proteome</keyword>
<sequence length="413" mass="43647">MRPRGDAPAGAGIATGSASGGGGEYQYRGCVGTGGRADGSGSVPGRGYCPLPGSIRAFHHCRATGRGERCWPIDAREEPGADNTGLRAAHPYHVGAYAPFFIHPGVKYLVTGATGFIGVELCRQIMQAGDELSACSASGRLLPDGTATRALDLRGEQPDSHALVGIDAVVHLAGIAHRSAGAQEYELVNHQATVALARRAAEAGVGAFVFLSSVKAMGPAITDQPRAESQCSLPDDAYGRSKRDAERALIDECSGGPMSVTILRPALVYGEGARGNLALLSRAVANGLPRPPADGGRSMIDRGDLCRLIRLLAARDEPGIHTYIAADGEVYSTRRIYDALRGAMGLPPGRNWCPRWGWRLGCGLLDLMSSNPEPAWQRLFGVETYSSEALRRELGWQPRQTLEKALRGSGEPA</sequence>
<dbReference type="GO" id="GO:0005737">
    <property type="term" value="C:cytoplasm"/>
    <property type="evidence" value="ECO:0007669"/>
    <property type="project" value="TreeGrafter"/>
</dbReference>
<dbReference type="PANTHER" id="PTHR48079:SF6">
    <property type="entry name" value="NAD(P)-BINDING DOMAIN-CONTAINING PROTEIN-RELATED"/>
    <property type="match status" value="1"/>
</dbReference>
<dbReference type="Pfam" id="PF01370">
    <property type="entry name" value="Epimerase"/>
    <property type="match status" value="1"/>
</dbReference>
<dbReference type="InterPro" id="IPR036291">
    <property type="entry name" value="NAD(P)-bd_dom_sf"/>
</dbReference>
<dbReference type="Gene3D" id="3.40.50.720">
    <property type="entry name" value="NAD(P)-binding Rossmann-like Domain"/>
    <property type="match status" value="1"/>
</dbReference>
<proteinExistence type="predicted"/>